<accession>A0A7C9NCV6</accession>
<comment type="subcellular location">
    <subcellularLocation>
        <location evidence="6">Cytoplasm</location>
    </subcellularLocation>
</comment>
<reference evidence="8" key="1">
    <citation type="submission" date="2018-08" db="EMBL/GenBank/DDBJ databases">
        <title>Murine metabolic-syndrome-specific gut microbial biobank.</title>
        <authorList>
            <person name="Liu C."/>
        </authorList>
    </citation>
    <scope>NUCLEOTIDE SEQUENCE [LARGE SCALE GENOMIC DNA]</scope>
    <source>
        <strain evidence="8">Z82</strain>
    </source>
</reference>
<keyword evidence="4 6" id="KW-0067">ATP-binding</keyword>
<keyword evidence="6" id="KW-0963">Cytoplasm</keyword>
<dbReference type="InterPro" id="IPR012795">
    <property type="entry name" value="tRNA_Ile_lys_synt_N"/>
</dbReference>
<proteinExistence type="inferred from homology"/>
<dbReference type="GO" id="GO:0032267">
    <property type="term" value="F:tRNA(Ile)-lysidine synthase activity"/>
    <property type="evidence" value="ECO:0007669"/>
    <property type="project" value="UniProtKB-EC"/>
</dbReference>
<dbReference type="InterPro" id="IPR014729">
    <property type="entry name" value="Rossmann-like_a/b/a_fold"/>
</dbReference>
<keyword evidence="3 6" id="KW-0547">Nucleotide-binding</keyword>
<dbReference type="GO" id="GO:0006400">
    <property type="term" value="P:tRNA modification"/>
    <property type="evidence" value="ECO:0007669"/>
    <property type="project" value="UniProtKB-UniRule"/>
</dbReference>
<dbReference type="Pfam" id="PF01171">
    <property type="entry name" value="ATP_bind_3"/>
    <property type="match status" value="1"/>
</dbReference>
<dbReference type="SUPFAM" id="SSF82829">
    <property type="entry name" value="MesJ substrate recognition domain-like"/>
    <property type="match status" value="1"/>
</dbReference>
<organism evidence="8">
    <name type="scientific">Muribaculaceae bacterium Z82</name>
    <dbReference type="NCBI Taxonomy" id="2304548"/>
    <lineage>
        <taxon>Bacteria</taxon>
        <taxon>Pseudomonadati</taxon>
        <taxon>Bacteroidota</taxon>
        <taxon>Bacteroidia</taxon>
        <taxon>Bacteroidales</taxon>
        <taxon>Muribaculaceae</taxon>
    </lineage>
</organism>
<sequence length="405" mass="44101">MAYELSEDVRETIERRGLAGPDTPVLLMVSGGSDSTALAYLCAELRACGALGPLAMLHVNHKLRASAADEDARFVGELALLLDIPLFSCEVDISGMVRREGGNVEAVARRERYLAANEALASLCFHEGFPLAAGRIFTAHTADDRVESFYMRSIVGTGPGGLRSMLYRNGPVCRPLLDFGRQQLRDYLGCRKEAGLPMALTPASADCGAGEGGQALAPTMLWREDATNAHTDRFRAFVRHQIVPKAKERNPQLLATLTRTMNLMADEDDMLEAMVDDLQQRFARWLCDEGSGKDDRRCPEGIEGGAPDASEGFLLLPELGEQPLPLQRRLADRLLQAMLGPDARVEFVSVQAVLDGWRPRAAGEETAAVNSGYVANIQGNLAVSANKHGVRVEPMAAFRARRKRA</sequence>
<feature type="binding site" evidence="6">
    <location>
        <begin position="30"/>
        <end position="35"/>
    </location>
    <ligand>
        <name>ATP</name>
        <dbReference type="ChEBI" id="CHEBI:30616"/>
    </ligand>
</feature>
<dbReference type="EC" id="6.3.4.19" evidence="6"/>
<protein>
    <recommendedName>
        <fullName evidence="6">tRNA(Ile)-lysidine synthase</fullName>
        <ecNumber evidence="6">6.3.4.19</ecNumber>
    </recommendedName>
    <alternativeName>
        <fullName evidence="6">tRNA(Ile)-2-lysyl-cytidine synthase</fullName>
    </alternativeName>
    <alternativeName>
        <fullName evidence="6">tRNA(Ile)-lysidine synthetase</fullName>
    </alternativeName>
</protein>
<dbReference type="GO" id="GO:0005524">
    <property type="term" value="F:ATP binding"/>
    <property type="evidence" value="ECO:0007669"/>
    <property type="project" value="UniProtKB-UniRule"/>
</dbReference>
<comment type="domain">
    <text evidence="6">The N-terminal region contains the highly conserved SGGXDS motif, predicted to be a P-loop motif involved in ATP binding.</text>
</comment>
<dbReference type="GO" id="GO:0005737">
    <property type="term" value="C:cytoplasm"/>
    <property type="evidence" value="ECO:0007669"/>
    <property type="project" value="UniProtKB-SubCell"/>
</dbReference>
<dbReference type="AlphaFoldDB" id="A0A7C9NCV6"/>
<feature type="domain" description="tRNA(Ile)-lysidine/2-thiocytidine synthase N-terminal" evidence="7">
    <location>
        <begin position="25"/>
        <end position="188"/>
    </location>
</feature>
<gene>
    <name evidence="6" type="primary">tilS</name>
    <name evidence="8" type="ORF">D1639_07050</name>
</gene>
<evidence type="ECO:0000256" key="6">
    <source>
        <dbReference type="HAMAP-Rule" id="MF_01161"/>
    </source>
</evidence>
<name>A0A7C9NCV6_9BACT</name>
<evidence type="ECO:0000256" key="4">
    <source>
        <dbReference type="ARBA" id="ARBA00022840"/>
    </source>
</evidence>
<dbReference type="Gene3D" id="3.40.50.620">
    <property type="entry name" value="HUPs"/>
    <property type="match status" value="1"/>
</dbReference>
<dbReference type="InterPro" id="IPR011063">
    <property type="entry name" value="TilS/TtcA_N"/>
</dbReference>
<keyword evidence="2 6" id="KW-0819">tRNA processing</keyword>
<evidence type="ECO:0000256" key="3">
    <source>
        <dbReference type="ARBA" id="ARBA00022741"/>
    </source>
</evidence>
<comment type="function">
    <text evidence="6">Ligates lysine onto the cytidine present at position 34 of the AUA codon-specific tRNA(Ile) that contains the anticodon CAU, in an ATP-dependent manner. Cytidine is converted to lysidine, thus changing the amino acid specificity of the tRNA from methionine to isoleucine.</text>
</comment>
<comment type="caution">
    <text evidence="8">The sequence shown here is derived from an EMBL/GenBank/DDBJ whole genome shotgun (WGS) entry which is preliminary data.</text>
</comment>
<comment type="similarity">
    <text evidence="6">Belongs to the tRNA(Ile)-lysidine synthase family.</text>
</comment>
<keyword evidence="1 6" id="KW-0436">Ligase</keyword>
<dbReference type="InterPro" id="IPR012094">
    <property type="entry name" value="tRNA_Ile_lys_synt"/>
</dbReference>
<dbReference type="PANTHER" id="PTHR43033:SF1">
    <property type="entry name" value="TRNA(ILE)-LYSIDINE SYNTHASE-RELATED"/>
    <property type="match status" value="1"/>
</dbReference>
<evidence type="ECO:0000256" key="1">
    <source>
        <dbReference type="ARBA" id="ARBA00022598"/>
    </source>
</evidence>
<comment type="catalytic activity">
    <reaction evidence="5 6">
        <text>cytidine(34) in tRNA(Ile2) + L-lysine + ATP = lysidine(34) in tRNA(Ile2) + AMP + diphosphate + H(+)</text>
        <dbReference type="Rhea" id="RHEA:43744"/>
        <dbReference type="Rhea" id="RHEA-COMP:10625"/>
        <dbReference type="Rhea" id="RHEA-COMP:10670"/>
        <dbReference type="ChEBI" id="CHEBI:15378"/>
        <dbReference type="ChEBI" id="CHEBI:30616"/>
        <dbReference type="ChEBI" id="CHEBI:32551"/>
        <dbReference type="ChEBI" id="CHEBI:33019"/>
        <dbReference type="ChEBI" id="CHEBI:82748"/>
        <dbReference type="ChEBI" id="CHEBI:83665"/>
        <dbReference type="ChEBI" id="CHEBI:456215"/>
        <dbReference type="EC" id="6.3.4.19"/>
    </reaction>
</comment>
<evidence type="ECO:0000313" key="8">
    <source>
        <dbReference type="EMBL" id="NBI34788.1"/>
    </source>
</evidence>
<dbReference type="PANTHER" id="PTHR43033">
    <property type="entry name" value="TRNA(ILE)-LYSIDINE SYNTHASE-RELATED"/>
    <property type="match status" value="1"/>
</dbReference>
<evidence type="ECO:0000256" key="2">
    <source>
        <dbReference type="ARBA" id="ARBA00022694"/>
    </source>
</evidence>
<evidence type="ECO:0000256" key="5">
    <source>
        <dbReference type="ARBA" id="ARBA00048539"/>
    </source>
</evidence>
<evidence type="ECO:0000259" key="7">
    <source>
        <dbReference type="Pfam" id="PF01171"/>
    </source>
</evidence>
<dbReference type="HAMAP" id="MF_01161">
    <property type="entry name" value="tRNA_Ile_lys_synt"/>
    <property type="match status" value="1"/>
</dbReference>
<dbReference type="CDD" id="cd01992">
    <property type="entry name" value="TilS_N"/>
    <property type="match status" value="1"/>
</dbReference>
<dbReference type="SUPFAM" id="SSF52402">
    <property type="entry name" value="Adenine nucleotide alpha hydrolases-like"/>
    <property type="match status" value="1"/>
</dbReference>
<dbReference type="EMBL" id="QWKH01000046">
    <property type="protein sequence ID" value="NBI34788.1"/>
    <property type="molecule type" value="Genomic_DNA"/>
</dbReference>